<dbReference type="InterPro" id="IPR012675">
    <property type="entry name" value="Beta-grasp_dom_sf"/>
</dbReference>
<evidence type="ECO:0000313" key="2">
    <source>
        <dbReference type="Proteomes" id="UP000005867"/>
    </source>
</evidence>
<name>G7VCZ4_9CREN</name>
<dbReference type="SUPFAM" id="SSF54285">
    <property type="entry name" value="MoaD/ThiS"/>
    <property type="match status" value="1"/>
</dbReference>
<dbReference type="AlphaFoldDB" id="G7VCZ4"/>
<dbReference type="InterPro" id="IPR016155">
    <property type="entry name" value="Mopterin_synth/thiamin_S_b"/>
</dbReference>
<dbReference type="PANTHER" id="PTHR38031">
    <property type="entry name" value="SULFUR CARRIER PROTEIN SLR0821-RELATED"/>
    <property type="match status" value="1"/>
</dbReference>
<reference evidence="1 2" key="1">
    <citation type="journal article" date="2012" name="J. Bacteriol.">
        <title>Complete genome sequence of strain 1860, a crenarchaeon of the genus pyrobaculum able to grow with various electron acceptors.</title>
        <authorList>
            <person name="Mardanov A.V."/>
            <person name="Gumerov V.M."/>
            <person name="Slobodkina G.B."/>
            <person name="Beletsky A.V."/>
            <person name="Bonch-Osmolovskaya E.A."/>
            <person name="Ravin N.V."/>
            <person name="Skryabin K.G."/>
        </authorList>
    </citation>
    <scope>NUCLEOTIDE SEQUENCE [LARGE SCALE GENOMIC DNA]</scope>
    <source>
        <strain evidence="1 2">1860</strain>
    </source>
</reference>
<dbReference type="Proteomes" id="UP000005867">
    <property type="component" value="Chromosome"/>
</dbReference>
<dbReference type="eggNOG" id="arCOG00536">
    <property type="taxonomic scope" value="Archaea"/>
</dbReference>
<proteinExistence type="predicted"/>
<keyword evidence="2" id="KW-1185">Reference proteome</keyword>
<organism evidence="1 2">
    <name type="scientific">Pyrobaculum ferrireducens</name>
    <dbReference type="NCBI Taxonomy" id="1104324"/>
    <lineage>
        <taxon>Archaea</taxon>
        <taxon>Thermoproteota</taxon>
        <taxon>Thermoprotei</taxon>
        <taxon>Thermoproteales</taxon>
        <taxon>Thermoproteaceae</taxon>
        <taxon>Pyrobaculum</taxon>
    </lineage>
</organism>
<dbReference type="RefSeq" id="WP_014288511.1">
    <property type="nucleotide sequence ID" value="NC_016645.1"/>
</dbReference>
<dbReference type="InterPro" id="IPR052045">
    <property type="entry name" value="Sulfur_Carrier/Prot_Modifier"/>
</dbReference>
<dbReference type="KEGG" id="pyr:P186_1254"/>
<dbReference type="Gene3D" id="3.10.20.30">
    <property type="match status" value="1"/>
</dbReference>
<accession>G7VCZ4</accession>
<dbReference type="Pfam" id="PF02597">
    <property type="entry name" value="ThiS"/>
    <property type="match status" value="1"/>
</dbReference>
<dbReference type="OrthoDB" id="98357at2157"/>
<sequence length="94" mass="10464">MRIVVKIFGPAYFGLKSYDVITLKLELGEGATVGEALDELERRFPGLKGRLLRGEEVIPMHDIWINGRSIDFLNGLKTPLREGDVLQIIPPFGG</sequence>
<dbReference type="EMBL" id="CP003098">
    <property type="protein sequence ID" value="AET32683.1"/>
    <property type="molecule type" value="Genomic_DNA"/>
</dbReference>
<dbReference type="BioCyc" id="PSP1104324:GJSN-1226-MONOMER"/>
<dbReference type="HOGENOM" id="CLU_114601_1_2_2"/>
<evidence type="ECO:0000313" key="1">
    <source>
        <dbReference type="EMBL" id="AET32683.1"/>
    </source>
</evidence>
<dbReference type="PANTHER" id="PTHR38031:SF1">
    <property type="entry name" value="SULFUR CARRIER PROTEIN CYSO"/>
    <property type="match status" value="1"/>
</dbReference>
<dbReference type="GeneID" id="11595509"/>
<gene>
    <name evidence="1" type="ORF">P186_1254</name>
</gene>
<dbReference type="STRING" id="1104324.P186_1254"/>
<dbReference type="InterPro" id="IPR003749">
    <property type="entry name" value="ThiS/MoaD-like"/>
</dbReference>
<protein>
    <submittedName>
        <fullName evidence="1">MoaD family protein</fullName>
    </submittedName>
</protein>